<comment type="caution">
    <text evidence="2">The sequence shown here is derived from an EMBL/GenBank/DDBJ whole genome shotgun (WGS) entry which is preliminary data.</text>
</comment>
<feature type="region of interest" description="Disordered" evidence="1">
    <location>
        <begin position="62"/>
        <end position="82"/>
    </location>
</feature>
<name>A0A9P3AJJ2_PSEA0</name>
<evidence type="ECO:0000313" key="2">
    <source>
        <dbReference type="EMBL" id="GFZ62891.1"/>
    </source>
</evidence>
<dbReference type="AlphaFoldDB" id="A0A9P3AJJ2"/>
<dbReference type="EMBL" id="BMZW01000054">
    <property type="protein sequence ID" value="GFZ62891.1"/>
    <property type="molecule type" value="Genomic_DNA"/>
</dbReference>
<evidence type="ECO:0000313" key="3">
    <source>
        <dbReference type="Proteomes" id="UP000630864"/>
    </source>
</evidence>
<dbReference type="Proteomes" id="UP000630864">
    <property type="component" value="Unassembled WGS sequence"/>
</dbReference>
<protein>
    <submittedName>
        <fullName evidence="2">Uncharacterized protein</fullName>
    </submittedName>
</protein>
<gene>
    <name evidence="2" type="ORF">PSE10A_54020</name>
</gene>
<sequence>MGLDDAGDVPSPDELFPSDILLRLSAEVEAPGAEWRGDVCHVQEPDRRFLRVLADRHPVEAVHSGSGMDFDTRARNNEFPSC</sequence>
<organism evidence="2 3">
    <name type="scientific">Pseudomonas amygdali pv. eriobotryae</name>
    <dbReference type="NCBI Taxonomy" id="129137"/>
    <lineage>
        <taxon>Bacteria</taxon>
        <taxon>Pseudomonadati</taxon>
        <taxon>Pseudomonadota</taxon>
        <taxon>Gammaproteobacteria</taxon>
        <taxon>Pseudomonadales</taxon>
        <taxon>Pseudomonadaceae</taxon>
        <taxon>Pseudomonas</taxon>
        <taxon>Pseudomonas amygdali</taxon>
    </lineage>
</organism>
<proteinExistence type="predicted"/>
<reference evidence="2" key="1">
    <citation type="submission" date="2020-09" db="EMBL/GenBank/DDBJ databases">
        <title>Pseudomonas syringae pv. eriobotryae genome sequence causing loquat canker disease.</title>
        <authorList>
            <person name="Fukuda S."/>
            <person name="Tashiro H."/>
            <person name="Nagano Y."/>
        </authorList>
    </citation>
    <scope>NUCLEOTIDE SEQUENCE</scope>
    <source>
        <strain evidence="2">AM001</strain>
    </source>
</reference>
<evidence type="ECO:0000256" key="1">
    <source>
        <dbReference type="SAM" id="MobiDB-lite"/>
    </source>
</evidence>
<accession>A0A9P3AJJ2</accession>